<sequence length="157" mass="18181">MNPTTTPPHDNGVTVMEKEKLSDFRNAIFENHWNDPPKKIFHKNKDEELHDLDLVQWQARLQALLENCQATFTTGPNKRILLDTNKRLQPLLETSQAEQFDKPVLVSVGQLCQALHEQEWDKASDIHQKLMTSEYERHGNWLLGMKRLIDLSQKAAA</sequence>
<dbReference type="STRING" id="101127.A0A1X2GGH8"/>
<organism evidence="2 3">
    <name type="scientific">Hesseltinella vesiculosa</name>
    <dbReference type="NCBI Taxonomy" id="101127"/>
    <lineage>
        <taxon>Eukaryota</taxon>
        <taxon>Fungi</taxon>
        <taxon>Fungi incertae sedis</taxon>
        <taxon>Mucoromycota</taxon>
        <taxon>Mucoromycotina</taxon>
        <taxon>Mucoromycetes</taxon>
        <taxon>Mucorales</taxon>
        <taxon>Cunninghamellaceae</taxon>
        <taxon>Hesseltinella</taxon>
    </lineage>
</organism>
<dbReference type="InterPro" id="IPR040243">
    <property type="entry name" value="Steroid_recept_RNA_1"/>
</dbReference>
<accession>A0A1X2GGH8</accession>
<dbReference type="InterPro" id="IPR009917">
    <property type="entry name" value="SRA1/Sec31"/>
</dbReference>
<dbReference type="Proteomes" id="UP000242146">
    <property type="component" value="Unassembled WGS sequence"/>
</dbReference>
<name>A0A1X2GGH8_9FUNG</name>
<dbReference type="Gene3D" id="1.20.940.10">
    <property type="entry name" value="Functional domain of the splicing factor Prp18"/>
    <property type="match status" value="1"/>
</dbReference>
<evidence type="ECO:0000259" key="1">
    <source>
        <dbReference type="Pfam" id="PF07304"/>
    </source>
</evidence>
<proteinExistence type="predicted"/>
<dbReference type="EMBL" id="MCGT01000016">
    <property type="protein sequence ID" value="ORX53207.1"/>
    <property type="molecule type" value="Genomic_DNA"/>
</dbReference>
<dbReference type="GO" id="GO:0003713">
    <property type="term" value="F:transcription coactivator activity"/>
    <property type="evidence" value="ECO:0007669"/>
    <property type="project" value="InterPro"/>
</dbReference>
<dbReference type="AlphaFoldDB" id="A0A1X2GGH8"/>
<reference evidence="2 3" key="1">
    <citation type="submission" date="2016-07" db="EMBL/GenBank/DDBJ databases">
        <title>Pervasive Adenine N6-methylation of Active Genes in Fungi.</title>
        <authorList>
            <consortium name="DOE Joint Genome Institute"/>
            <person name="Mondo S.J."/>
            <person name="Dannebaum R.O."/>
            <person name="Kuo R.C."/>
            <person name="Labutti K."/>
            <person name="Haridas S."/>
            <person name="Kuo A."/>
            <person name="Salamov A."/>
            <person name="Ahrendt S.R."/>
            <person name="Lipzen A."/>
            <person name="Sullivan W."/>
            <person name="Andreopoulos W.B."/>
            <person name="Clum A."/>
            <person name="Lindquist E."/>
            <person name="Daum C."/>
            <person name="Ramamoorthy G.K."/>
            <person name="Gryganskyi A."/>
            <person name="Culley D."/>
            <person name="Magnuson J.K."/>
            <person name="James T.Y."/>
            <person name="O'Malley M.A."/>
            <person name="Stajich J.E."/>
            <person name="Spatafora J.W."/>
            <person name="Visel A."/>
            <person name="Grigoriev I.V."/>
        </authorList>
    </citation>
    <scope>NUCLEOTIDE SEQUENCE [LARGE SCALE GENOMIC DNA]</scope>
    <source>
        <strain evidence="2 3">NRRL 3301</strain>
    </source>
</reference>
<feature type="domain" description="SRA1/Sec31" evidence="1">
    <location>
        <begin position="59"/>
        <end position="152"/>
    </location>
</feature>
<comment type="caution">
    <text evidence="2">The sequence shown here is derived from an EMBL/GenBank/DDBJ whole genome shotgun (WGS) entry which is preliminary data.</text>
</comment>
<dbReference type="PANTHER" id="PTHR18834">
    <property type="entry name" value="STEROID RECEPTOR RNA ACTIVATOR 1"/>
    <property type="match status" value="1"/>
</dbReference>
<dbReference type="PANTHER" id="PTHR18834:SF2">
    <property type="entry name" value="STEROID RECEPTOR RNA ACTIVATOR 1"/>
    <property type="match status" value="1"/>
</dbReference>
<dbReference type="OrthoDB" id="542917at2759"/>
<dbReference type="Pfam" id="PF07304">
    <property type="entry name" value="SRA1"/>
    <property type="match status" value="1"/>
</dbReference>
<dbReference type="GO" id="GO:0005634">
    <property type="term" value="C:nucleus"/>
    <property type="evidence" value="ECO:0007669"/>
    <property type="project" value="TreeGrafter"/>
</dbReference>
<evidence type="ECO:0000313" key="2">
    <source>
        <dbReference type="EMBL" id="ORX53207.1"/>
    </source>
</evidence>
<keyword evidence="3" id="KW-1185">Reference proteome</keyword>
<protein>
    <recommendedName>
        <fullName evidence="1">SRA1/Sec31 domain-containing protein</fullName>
    </recommendedName>
</protein>
<gene>
    <name evidence="2" type="ORF">DM01DRAFT_1407956</name>
</gene>
<dbReference type="SUPFAM" id="SSF47938">
    <property type="entry name" value="Functional domain of the splicing factor Prp18"/>
    <property type="match status" value="1"/>
</dbReference>
<evidence type="ECO:0000313" key="3">
    <source>
        <dbReference type="Proteomes" id="UP000242146"/>
    </source>
</evidence>
<dbReference type="GO" id="GO:0006357">
    <property type="term" value="P:regulation of transcription by RNA polymerase II"/>
    <property type="evidence" value="ECO:0007669"/>
    <property type="project" value="InterPro"/>
</dbReference>